<feature type="domain" description="Sialidase" evidence="2">
    <location>
        <begin position="243"/>
        <end position="367"/>
    </location>
</feature>
<keyword evidence="4" id="KW-1185">Reference proteome</keyword>
<dbReference type="AlphaFoldDB" id="M5RNU5"/>
<evidence type="ECO:0000256" key="1">
    <source>
        <dbReference type="SAM" id="SignalP"/>
    </source>
</evidence>
<organism evidence="3 4">
    <name type="scientific">Rhodopirellula maiorica SM1</name>
    <dbReference type="NCBI Taxonomy" id="1265738"/>
    <lineage>
        <taxon>Bacteria</taxon>
        <taxon>Pseudomonadati</taxon>
        <taxon>Planctomycetota</taxon>
        <taxon>Planctomycetia</taxon>
        <taxon>Pirellulales</taxon>
        <taxon>Pirellulaceae</taxon>
        <taxon>Novipirellula</taxon>
    </lineage>
</organism>
<gene>
    <name evidence="3" type="ORF">RMSM_07428</name>
</gene>
<keyword evidence="3" id="KW-0378">Hydrolase</keyword>
<dbReference type="PATRIC" id="fig|1265738.3.peg.7408"/>
<dbReference type="PANTHER" id="PTHR43752">
    <property type="entry name" value="BNR/ASP-BOX REPEAT FAMILY PROTEIN"/>
    <property type="match status" value="1"/>
</dbReference>
<dbReference type="Proteomes" id="UP000011991">
    <property type="component" value="Unassembled WGS sequence"/>
</dbReference>
<sequence>MNTKSLVYAVLSLIAIHGAVSSADDPDYPDAASNPMSSLMLAGDSFPDDKHQIDHAKLPRVPGEHSVVSDVREDRGVNQHNYLVNHQGKYLVMWSDGPELEDRVGQRVKFAISDDAVHWGEPRFLTPIPPHSGPNSPYYNTRSEKGFRYIARGFWQRDGELYALVALDEAAGFFGPSLELRAFRFDVENESWQDSGVIADNAINNFPPKRIPSGEWMMSRRPFNYASAGVDFLIGGNKSMTDWETFPVLGTNSQLRAEEPLWWQLPDGNLAALFRDNAHSKFLYRAFSTDNGRTWSKPVKTNFPDATSKLYGFQLGDGRYVLISNSNPRARDPLTIAISDDGLVFDKLGYLAGGRQVDYPHAIEHDGNLLVAFASGKRTVEVLKIELSALDQLEMPKTVQSDSPLPAVAAAKPAAHADWIDLGDEGDEFYLAANFRVPEQGQTFDLSLATSGGDERVTIGIAADGVLSAGLYQKTTFGPTLEQGESLSMLVRIISHAKQADELFVKIGPAGEIPSQPTSLSDWTLVNRQGSSRANLARIHVAAEKDSLESTRVRIGSTASDLVDAKPIKFSVVSPKPPVAMPDLSMADPVTNPTSGLMLRLAKTGTDPNGIDFGQLPRLPAQHAIISDVRNQGGNWVHQHAYVARHDGRYWAMWSDGPGKRFEHLTPEQHRNVVPHHDQAGTRVSYATSLDGVTWRKPADLTGPPRIEGFGWIARGMWVRNGELLALASHYRAPGYPGKGLSLEAFCWNETDGHWEPQGTVLDDTLNNFPPKRLPSGEFMMTRRDHQRRVSVMIGGVKSFDHWRTLPLASYGKAGQPEEPYWYVLPDQKSIVGLIRDNARSGRLLRTFSTDNGQSWSPIVGTNFPDATSKFFVLRTSRGYYALVSNANPRKRDPLTLAISRDGLVFTDLFYLIGGRHIDYPHLIEHDGSLLVAFSGAKQTMEVLKISLDEIDSRISAP</sequence>
<dbReference type="OrthoDB" id="41724at2"/>
<comment type="caution">
    <text evidence="3">The sequence shown here is derived from an EMBL/GenBank/DDBJ whole genome shotgun (WGS) entry which is preliminary data.</text>
</comment>
<name>M5RNU5_9BACT</name>
<dbReference type="InterPro" id="IPR011040">
    <property type="entry name" value="Sialidase"/>
</dbReference>
<dbReference type="Pfam" id="PF13088">
    <property type="entry name" value="BNR_2"/>
    <property type="match status" value="2"/>
</dbReference>
<proteinExistence type="predicted"/>
<dbReference type="Gene3D" id="2.120.10.10">
    <property type="match status" value="2"/>
</dbReference>
<dbReference type="SUPFAM" id="SSF50939">
    <property type="entry name" value="Sialidases"/>
    <property type="match status" value="2"/>
</dbReference>
<dbReference type="CDD" id="cd15482">
    <property type="entry name" value="Sialidase_non-viral"/>
    <property type="match status" value="2"/>
</dbReference>
<evidence type="ECO:0000313" key="3">
    <source>
        <dbReference type="EMBL" id="EMI15649.1"/>
    </source>
</evidence>
<evidence type="ECO:0000259" key="2">
    <source>
        <dbReference type="Pfam" id="PF13088"/>
    </source>
</evidence>
<dbReference type="GO" id="GO:0016787">
    <property type="term" value="F:hydrolase activity"/>
    <property type="evidence" value="ECO:0007669"/>
    <property type="project" value="UniProtKB-KW"/>
</dbReference>
<reference evidence="3 4" key="1">
    <citation type="journal article" date="2013" name="Mar. Genomics">
        <title>Expression of sulfatases in Rhodopirellula baltica and the diversity of sulfatases in the genus Rhodopirellula.</title>
        <authorList>
            <person name="Wegner C.E."/>
            <person name="Richter-Heitmann T."/>
            <person name="Klindworth A."/>
            <person name="Klockow C."/>
            <person name="Richter M."/>
            <person name="Achstetter T."/>
            <person name="Glockner F.O."/>
            <person name="Harder J."/>
        </authorList>
    </citation>
    <scope>NUCLEOTIDE SEQUENCE [LARGE SCALE GENOMIC DNA]</scope>
    <source>
        <strain evidence="3 4">SM1</strain>
    </source>
</reference>
<protein>
    <submittedName>
        <fullName evidence="3">Glycosyl hydrolase family 32</fullName>
    </submittedName>
</protein>
<feature type="domain" description="Sialidase" evidence="2">
    <location>
        <begin position="684"/>
        <end position="928"/>
    </location>
</feature>
<dbReference type="EMBL" id="ANOG01001059">
    <property type="protein sequence ID" value="EMI15649.1"/>
    <property type="molecule type" value="Genomic_DNA"/>
</dbReference>
<accession>M5RNU5</accession>
<feature type="chain" id="PRO_5004070687" evidence="1">
    <location>
        <begin position="24"/>
        <end position="958"/>
    </location>
</feature>
<dbReference type="InterPro" id="IPR036278">
    <property type="entry name" value="Sialidase_sf"/>
</dbReference>
<feature type="signal peptide" evidence="1">
    <location>
        <begin position="1"/>
        <end position="23"/>
    </location>
</feature>
<evidence type="ECO:0000313" key="4">
    <source>
        <dbReference type="Proteomes" id="UP000011991"/>
    </source>
</evidence>
<dbReference type="PANTHER" id="PTHR43752:SF2">
    <property type="entry name" value="BNR_ASP-BOX REPEAT FAMILY PROTEIN"/>
    <property type="match status" value="1"/>
</dbReference>
<keyword evidence="1" id="KW-0732">Signal</keyword>
<dbReference type="RefSeq" id="WP_008708594.1">
    <property type="nucleotide sequence ID" value="NZ_ANOG01001059.1"/>
</dbReference>